<evidence type="ECO:0000313" key="2">
    <source>
        <dbReference type="Proteomes" id="UP000010467"/>
    </source>
</evidence>
<reference evidence="2" key="1">
    <citation type="submission" date="2012-03" db="EMBL/GenBank/DDBJ databases">
        <title>Complete sequence of chromosome of Deinococcus peraridilitoris DSM 19664.</title>
        <authorList>
            <person name="Lucas S."/>
            <person name="Copeland A."/>
            <person name="Lapidus A."/>
            <person name="Glavina del Rio T."/>
            <person name="Dalin E."/>
            <person name="Tice H."/>
            <person name="Bruce D."/>
            <person name="Goodwin L."/>
            <person name="Pitluck S."/>
            <person name="Peters L."/>
            <person name="Mikhailova N."/>
            <person name="Lu M."/>
            <person name="Kyrpides N."/>
            <person name="Mavromatis K."/>
            <person name="Ivanova N."/>
            <person name="Brettin T."/>
            <person name="Detter J.C."/>
            <person name="Han C."/>
            <person name="Larimer F."/>
            <person name="Land M."/>
            <person name="Hauser L."/>
            <person name="Markowitz V."/>
            <person name="Cheng J.-F."/>
            <person name="Hugenholtz P."/>
            <person name="Woyke T."/>
            <person name="Wu D."/>
            <person name="Pukall R."/>
            <person name="Steenblock K."/>
            <person name="Brambilla E."/>
            <person name="Klenk H.-P."/>
            <person name="Eisen J.A."/>
        </authorList>
    </citation>
    <scope>NUCLEOTIDE SEQUENCE [LARGE SCALE GENOMIC DNA]</scope>
    <source>
        <strain evidence="2">DSM 19664 / LMG 22246 / CIP 109416 / KR-200</strain>
    </source>
</reference>
<dbReference type="RefSeq" id="WP_015236289.1">
    <property type="nucleotide sequence ID" value="NC_019793.1"/>
</dbReference>
<dbReference type="EMBL" id="CP003382">
    <property type="protein sequence ID" value="AFZ67987.1"/>
    <property type="molecule type" value="Genomic_DNA"/>
</dbReference>
<dbReference type="PATRIC" id="fig|937777.3.peg.2527"/>
<sequence length="115" mass="12847">MPNNNEFAVGMQAVIMRNHRPWKTTRVEGRHGDVVRVDGGFEYSATTGERIDTGNKANTEELVEATPARLAYIEVREFLAGAATVNIRTVSPEAMVRLAELVREFQQITNTGRDE</sequence>
<name>L0A473_DEIPD</name>
<gene>
    <name evidence="1" type="ordered locus">Deipe_2521</name>
</gene>
<dbReference type="STRING" id="937777.Deipe_2521"/>
<accession>L0A473</accession>
<dbReference type="KEGG" id="dpd:Deipe_2521"/>
<dbReference type="Proteomes" id="UP000010467">
    <property type="component" value="Chromosome"/>
</dbReference>
<organism evidence="1 2">
    <name type="scientific">Deinococcus peraridilitoris (strain DSM 19664 / LMG 22246 / CIP 109416 / KR-200)</name>
    <dbReference type="NCBI Taxonomy" id="937777"/>
    <lineage>
        <taxon>Bacteria</taxon>
        <taxon>Thermotogati</taxon>
        <taxon>Deinococcota</taxon>
        <taxon>Deinococci</taxon>
        <taxon>Deinococcales</taxon>
        <taxon>Deinococcaceae</taxon>
        <taxon>Deinococcus</taxon>
    </lineage>
</organism>
<evidence type="ECO:0000313" key="1">
    <source>
        <dbReference type="EMBL" id="AFZ67987.1"/>
    </source>
</evidence>
<protein>
    <submittedName>
        <fullName evidence="1">Uncharacterized protein</fullName>
    </submittedName>
</protein>
<dbReference type="HOGENOM" id="CLU_163222_0_0_0"/>
<dbReference type="AlphaFoldDB" id="L0A473"/>
<dbReference type="OrthoDB" id="76781at2"/>
<keyword evidence="2" id="KW-1185">Reference proteome</keyword>
<proteinExistence type="predicted"/>